<dbReference type="InterPro" id="IPR007353">
    <property type="entry name" value="DUF421"/>
</dbReference>
<feature type="domain" description="YetF-like N-terminal transmembrane" evidence="9">
    <location>
        <begin position="4"/>
        <end position="79"/>
    </location>
</feature>
<evidence type="ECO:0000256" key="5">
    <source>
        <dbReference type="ARBA" id="ARBA00022989"/>
    </source>
</evidence>
<evidence type="ECO:0000256" key="6">
    <source>
        <dbReference type="ARBA" id="ARBA00023136"/>
    </source>
</evidence>
<comment type="subcellular location">
    <subcellularLocation>
        <location evidence="1">Cell membrane</location>
        <topology evidence="1">Multi-pass membrane protein</topology>
    </subcellularLocation>
</comment>
<protein>
    <submittedName>
        <fullName evidence="10">DUF421 domain-containing protein</fullName>
    </submittedName>
</protein>
<evidence type="ECO:0000256" key="4">
    <source>
        <dbReference type="ARBA" id="ARBA00022692"/>
    </source>
</evidence>
<evidence type="ECO:0000256" key="3">
    <source>
        <dbReference type="ARBA" id="ARBA00022475"/>
    </source>
</evidence>
<comment type="similarity">
    <text evidence="2">Belongs to the UPF0702 family.</text>
</comment>
<keyword evidence="5 7" id="KW-1133">Transmembrane helix</keyword>
<organism evidence="10 11">
    <name type="scientific">Carnobacterium divergens</name>
    <name type="common">Lactobacillus divergens</name>
    <dbReference type="NCBI Taxonomy" id="2748"/>
    <lineage>
        <taxon>Bacteria</taxon>
        <taxon>Bacillati</taxon>
        <taxon>Bacillota</taxon>
        <taxon>Bacilli</taxon>
        <taxon>Lactobacillales</taxon>
        <taxon>Carnobacteriaceae</taxon>
        <taxon>Carnobacterium</taxon>
    </lineage>
</organism>
<evidence type="ECO:0000313" key="11">
    <source>
        <dbReference type="Proteomes" id="UP001249945"/>
    </source>
</evidence>
<dbReference type="AlphaFoldDB" id="A0AAW8RH39"/>
<keyword evidence="3" id="KW-1003">Cell membrane</keyword>
<evidence type="ECO:0000313" key="10">
    <source>
        <dbReference type="EMBL" id="MDT1974971.1"/>
    </source>
</evidence>
<evidence type="ECO:0000256" key="2">
    <source>
        <dbReference type="ARBA" id="ARBA00006448"/>
    </source>
</evidence>
<proteinExistence type="inferred from homology"/>
<evidence type="ECO:0000259" key="8">
    <source>
        <dbReference type="Pfam" id="PF04239"/>
    </source>
</evidence>
<reference evidence="10" key="1">
    <citation type="submission" date="2022-04" db="EMBL/GenBank/DDBJ databases">
        <title>Draft genome sequences of lactic acid bacteria (LAB) strains involved in meat spoilage.</title>
        <authorList>
            <person name="Palevich N."/>
        </authorList>
    </citation>
    <scope>NUCLEOTIDE SEQUENCE</scope>
    <source>
        <strain evidence="10">9-14</strain>
    </source>
</reference>
<name>A0AAW8RH39_CARDV</name>
<evidence type="ECO:0000259" key="9">
    <source>
        <dbReference type="Pfam" id="PF20730"/>
    </source>
</evidence>
<comment type="caution">
    <text evidence="10">The sequence shown here is derived from an EMBL/GenBank/DDBJ whole genome shotgun (WGS) entry which is preliminary data.</text>
</comment>
<feature type="transmembrane region" description="Helical" evidence="7">
    <location>
        <begin position="7"/>
        <end position="26"/>
    </location>
</feature>
<dbReference type="PANTHER" id="PTHR34582:SF6">
    <property type="entry name" value="UPF0702 TRANSMEMBRANE PROTEIN YCAP"/>
    <property type="match status" value="1"/>
</dbReference>
<dbReference type="RefSeq" id="WP_311780792.1">
    <property type="nucleotide sequence ID" value="NZ_JALRMQ010000008.1"/>
</dbReference>
<dbReference type="EMBL" id="JALRMR010000014">
    <property type="protein sequence ID" value="MDT1974971.1"/>
    <property type="molecule type" value="Genomic_DNA"/>
</dbReference>
<dbReference type="PANTHER" id="PTHR34582">
    <property type="entry name" value="UPF0702 TRANSMEMBRANE PROTEIN YCAP"/>
    <property type="match status" value="1"/>
</dbReference>
<evidence type="ECO:0000256" key="1">
    <source>
        <dbReference type="ARBA" id="ARBA00004651"/>
    </source>
</evidence>
<feature type="domain" description="YetF C-terminal" evidence="8">
    <location>
        <begin position="82"/>
        <end position="198"/>
    </location>
</feature>
<dbReference type="GO" id="GO:0005886">
    <property type="term" value="C:plasma membrane"/>
    <property type="evidence" value="ECO:0007669"/>
    <property type="project" value="UniProtKB-SubCell"/>
</dbReference>
<gene>
    <name evidence="10" type="ORF">MX635_11250</name>
</gene>
<evidence type="ECO:0000256" key="7">
    <source>
        <dbReference type="SAM" id="Phobius"/>
    </source>
</evidence>
<dbReference type="InterPro" id="IPR023090">
    <property type="entry name" value="UPF0702_alpha/beta_dom_sf"/>
</dbReference>
<dbReference type="Pfam" id="PF20730">
    <property type="entry name" value="YetF_N"/>
    <property type="match status" value="1"/>
</dbReference>
<accession>A0AAW8RH39</accession>
<keyword evidence="4 7" id="KW-0812">Transmembrane</keyword>
<dbReference type="InterPro" id="IPR048454">
    <property type="entry name" value="YetF_N"/>
</dbReference>
<keyword evidence="6 7" id="KW-0472">Membrane</keyword>
<sequence>MDLYYSALLKLALGFICLIFQINLLGKGNLAPASAMDQVQNYVLGGIIGGVIYSEDITILQFFLVLIIWTILVLSLKFLKSHNKYIKRVIDGKPITLVSNGKIDVAECLRCGIPANDLSFKLRSSGIYEISTIKKAVMEQNGQITIIEYGDESIKYPIIIDGQINEDVLDLINKDILWLEEEIKKEDYQLNQIYLAEYLSGEVNVFPYPDLK</sequence>
<dbReference type="Pfam" id="PF04239">
    <property type="entry name" value="DUF421"/>
    <property type="match status" value="1"/>
</dbReference>
<dbReference type="Gene3D" id="3.30.240.20">
    <property type="entry name" value="bsu07140 like domains"/>
    <property type="match status" value="2"/>
</dbReference>
<dbReference type="Proteomes" id="UP001249945">
    <property type="component" value="Unassembled WGS sequence"/>
</dbReference>
<feature type="transmembrane region" description="Helical" evidence="7">
    <location>
        <begin position="59"/>
        <end position="79"/>
    </location>
</feature>